<dbReference type="PANTHER" id="PTHR34988:SF1">
    <property type="entry name" value="DNA-BINDING PROTEIN"/>
    <property type="match status" value="1"/>
</dbReference>
<evidence type="ECO:0000259" key="1">
    <source>
        <dbReference type="PROSITE" id="PS51742"/>
    </source>
</evidence>
<dbReference type="EMBL" id="LDSL01000101">
    <property type="protein sequence ID" value="KTT18594.1"/>
    <property type="molecule type" value="Genomic_DNA"/>
</dbReference>
<evidence type="ECO:0000313" key="3">
    <source>
        <dbReference type="Proteomes" id="UP000072741"/>
    </source>
</evidence>
<dbReference type="OrthoDB" id="552202at2"/>
<dbReference type="Gene3D" id="3.30.1330.80">
    <property type="entry name" value="Hypothetical protein, similar to alpha- acetolactate decarboxylase, domain 2"/>
    <property type="match status" value="1"/>
</dbReference>
<dbReference type="Pfam" id="PF03479">
    <property type="entry name" value="PCC"/>
    <property type="match status" value="1"/>
</dbReference>
<reference evidence="2 3" key="1">
    <citation type="journal article" date="2016" name="Front. Microbiol.">
        <title>Genomic Resource of Rice Seed Associated Bacteria.</title>
        <authorList>
            <person name="Midha S."/>
            <person name="Bansal K."/>
            <person name="Sharma S."/>
            <person name="Kumar N."/>
            <person name="Patil P.P."/>
            <person name="Chaudhry V."/>
            <person name="Patil P.B."/>
        </authorList>
    </citation>
    <scope>NUCLEOTIDE SEQUENCE [LARGE SCALE GENOMIC DNA]</scope>
    <source>
        <strain evidence="2 3">NS331</strain>
    </source>
</reference>
<dbReference type="InterPro" id="IPR005175">
    <property type="entry name" value="PPC_dom"/>
</dbReference>
<accession>A0A147GRC0</accession>
<name>A0A147GRC0_9BURK</name>
<dbReference type="RefSeq" id="WP_058642956.1">
    <property type="nucleotide sequence ID" value="NZ_LDSL01000101.1"/>
</dbReference>
<dbReference type="CDD" id="cd11378">
    <property type="entry name" value="DUF296"/>
    <property type="match status" value="1"/>
</dbReference>
<dbReference type="AlphaFoldDB" id="A0A147GRC0"/>
<dbReference type="SUPFAM" id="SSF117856">
    <property type="entry name" value="AF0104/ALDC/Ptd012-like"/>
    <property type="match status" value="1"/>
</dbReference>
<sequence>MSFTPMRLSPGVDLRRTLEQHAADRADGPALFVVAGIGSLDGAVLRLAAAEQATRWTGPFEILSLSGSLSSQGAHLHMSVADAQGRVWGGHVGYGNAVRTTVELVVAEMAGWRLGREVDGQTGYLELTISAQGRTAG</sequence>
<keyword evidence="3" id="KW-1185">Reference proteome</keyword>
<dbReference type="Proteomes" id="UP000072741">
    <property type="component" value="Unassembled WGS sequence"/>
</dbReference>
<gene>
    <name evidence="2" type="ORF">NS331_15960</name>
</gene>
<proteinExistence type="predicted"/>
<organism evidence="2 3">
    <name type="scientific">Pseudacidovorax intermedius</name>
    <dbReference type="NCBI Taxonomy" id="433924"/>
    <lineage>
        <taxon>Bacteria</taxon>
        <taxon>Pseudomonadati</taxon>
        <taxon>Pseudomonadota</taxon>
        <taxon>Betaproteobacteria</taxon>
        <taxon>Burkholderiales</taxon>
        <taxon>Comamonadaceae</taxon>
        <taxon>Pseudacidovorax</taxon>
    </lineage>
</organism>
<comment type="caution">
    <text evidence="2">The sequence shown here is derived from an EMBL/GenBank/DDBJ whole genome shotgun (WGS) entry which is preliminary data.</text>
</comment>
<protein>
    <recommendedName>
        <fullName evidence="1">PPC domain-containing protein</fullName>
    </recommendedName>
</protein>
<dbReference type="PROSITE" id="PS51742">
    <property type="entry name" value="PPC"/>
    <property type="match status" value="1"/>
</dbReference>
<feature type="domain" description="PPC" evidence="1">
    <location>
        <begin position="1"/>
        <end position="130"/>
    </location>
</feature>
<dbReference type="PANTHER" id="PTHR34988">
    <property type="entry name" value="PROTEIN, PUTATIVE-RELATED"/>
    <property type="match status" value="1"/>
</dbReference>
<evidence type="ECO:0000313" key="2">
    <source>
        <dbReference type="EMBL" id="KTT18594.1"/>
    </source>
</evidence>